<dbReference type="AlphaFoldDB" id="A0A6G1QBI4"/>
<dbReference type="EMBL" id="CM015726">
    <property type="protein sequence ID" value="KAF3699693.1"/>
    <property type="molecule type" value="Genomic_DNA"/>
</dbReference>
<dbReference type="PANTHER" id="PTHR45729:SF1">
    <property type="entry name" value="DOUBLE C2-LIKE DOMAIN-CONTAINING PROTEIN ALPHA"/>
    <property type="match status" value="1"/>
</dbReference>
<dbReference type="GO" id="GO:0006887">
    <property type="term" value="P:exocytosis"/>
    <property type="evidence" value="ECO:0007669"/>
    <property type="project" value="TreeGrafter"/>
</dbReference>
<dbReference type="SMART" id="SM00239">
    <property type="entry name" value="C2"/>
    <property type="match status" value="2"/>
</dbReference>
<dbReference type="SUPFAM" id="SSF49562">
    <property type="entry name" value="C2 domain (Calcium/lipid-binding domain, CaLB)"/>
    <property type="match status" value="2"/>
</dbReference>
<dbReference type="Proteomes" id="UP000503349">
    <property type="component" value="Chromosome 15"/>
</dbReference>
<reference evidence="4" key="2">
    <citation type="submission" date="2019-02" db="EMBL/GenBank/DDBJ databases">
        <title>Opniocepnalus argus Var Kimnra genome.</title>
        <authorList>
            <person name="Zhou C."/>
            <person name="Xiao S."/>
        </authorList>
    </citation>
    <scope>NUCLEOTIDE SEQUENCE [LARGE SCALE GENOMIC DNA]</scope>
</reference>
<dbReference type="PANTHER" id="PTHR45729">
    <property type="entry name" value="RABPHILIN, ISOFORM A"/>
    <property type="match status" value="1"/>
</dbReference>
<keyword evidence="1" id="KW-0479">Metal-binding</keyword>
<dbReference type="InterPro" id="IPR035892">
    <property type="entry name" value="C2_domain_sf"/>
</dbReference>
<reference evidence="3 4" key="1">
    <citation type="submission" date="2019-02" db="EMBL/GenBank/DDBJ databases">
        <title>Opniocepnalus argus genome.</title>
        <authorList>
            <person name="Zhou C."/>
            <person name="Xiao S."/>
        </authorList>
    </citation>
    <scope>NUCLEOTIDE SEQUENCE [LARGE SCALE GENOMIC DNA]</scope>
    <source>
        <strain evidence="3">OARG1902GOOAL</strain>
        <tissue evidence="3">Muscle</tissue>
    </source>
</reference>
<keyword evidence="4" id="KW-1185">Reference proteome</keyword>
<gene>
    <name evidence="3" type="ORF">EXN66_Car015380</name>
</gene>
<accession>A0A6G1QBI4</accession>
<evidence type="ECO:0000259" key="2">
    <source>
        <dbReference type="PROSITE" id="PS50004"/>
    </source>
</evidence>
<dbReference type="GO" id="GO:0098850">
    <property type="term" value="C:extrinsic component of synaptic vesicle membrane"/>
    <property type="evidence" value="ECO:0007669"/>
    <property type="project" value="TreeGrafter"/>
</dbReference>
<dbReference type="InterPro" id="IPR000008">
    <property type="entry name" value="C2_dom"/>
</dbReference>
<evidence type="ECO:0000256" key="1">
    <source>
        <dbReference type="ARBA" id="ARBA00022723"/>
    </source>
</evidence>
<feature type="domain" description="C2" evidence="2">
    <location>
        <begin position="84"/>
        <end position="214"/>
    </location>
</feature>
<sequence length="383" mass="42732">MTVRRGKKLSISIQEHMAIDVCPGPIRPIRQISAYFPRLSPTSPTPISPNPASSPLALSPGSVASGMGGAHLLSPLLAHGRPAALGTLEFELRYEQSSSELHCTVLRAKGLKPMDFNGLADPYVKLHLLPGACKANKLKTKTIRNSLNPVWNETLTYVGITEEDMHRKTLSFYSVVLRVFDADLLDSPPRVEGEGTSSEPIRRATENEGVMWENEQLHSLEERGRLLLSLQFLPPGSLEDKDTERVEGRRSGGLCVGVKRCAHLAAMDVNGFSDPYVKIYLKPDIEKKSKHKTAVMKKTLNPEYNEEFFYEISLSELTNKALEVTVWDYDLGRSNDFIGGVCLSCNSQGDALRHWMDCLKNKGQRVERWHILTNELPRSLSHD</sequence>
<evidence type="ECO:0000313" key="4">
    <source>
        <dbReference type="Proteomes" id="UP000503349"/>
    </source>
</evidence>
<dbReference type="GO" id="GO:0061669">
    <property type="term" value="P:spontaneous neurotransmitter secretion"/>
    <property type="evidence" value="ECO:0007669"/>
    <property type="project" value="TreeGrafter"/>
</dbReference>
<dbReference type="FunFam" id="2.60.40.150:FF:000032">
    <property type="entry name" value="Double c2-like domain-containing"/>
    <property type="match status" value="1"/>
</dbReference>
<feature type="domain" description="C2" evidence="2">
    <location>
        <begin position="234"/>
        <end position="370"/>
    </location>
</feature>
<dbReference type="Pfam" id="PF00168">
    <property type="entry name" value="C2"/>
    <property type="match status" value="2"/>
</dbReference>
<organism evidence="3 4">
    <name type="scientific">Channa argus</name>
    <name type="common">Northern snakehead</name>
    <name type="synonym">Ophicephalus argus</name>
    <dbReference type="NCBI Taxonomy" id="215402"/>
    <lineage>
        <taxon>Eukaryota</taxon>
        <taxon>Metazoa</taxon>
        <taxon>Chordata</taxon>
        <taxon>Craniata</taxon>
        <taxon>Vertebrata</taxon>
        <taxon>Euteleostomi</taxon>
        <taxon>Actinopterygii</taxon>
        <taxon>Neopterygii</taxon>
        <taxon>Teleostei</taxon>
        <taxon>Neoteleostei</taxon>
        <taxon>Acanthomorphata</taxon>
        <taxon>Anabantaria</taxon>
        <taxon>Anabantiformes</taxon>
        <taxon>Channoidei</taxon>
        <taxon>Channidae</taxon>
        <taxon>Channa</taxon>
    </lineage>
</organism>
<protein>
    <submittedName>
        <fullName evidence="3">Double C2-like domain-containing protein beta</fullName>
    </submittedName>
</protein>
<dbReference type="CDD" id="cd08384">
    <property type="entry name" value="C2B_Rabphilin_Doc2"/>
    <property type="match status" value="1"/>
</dbReference>
<dbReference type="GO" id="GO:0046872">
    <property type="term" value="F:metal ion binding"/>
    <property type="evidence" value="ECO:0007669"/>
    <property type="project" value="UniProtKB-KW"/>
</dbReference>
<proteinExistence type="predicted"/>
<evidence type="ECO:0000313" key="3">
    <source>
        <dbReference type="EMBL" id="KAF3699693.1"/>
    </source>
</evidence>
<dbReference type="PRINTS" id="PR00360">
    <property type="entry name" value="C2DOMAIN"/>
</dbReference>
<name>A0A6G1QBI4_CHAAH</name>
<dbReference type="GO" id="GO:0017158">
    <property type="term" value="P:regulation of calcium ion-dependent exocytosis"/>
    <property type="evidence" value="ECO:0007669"/>
    <property type="project" value="TreeGrafter"/>
</dbReference>
<dbReference type="InterPro" id="IPR043566">
    <property type="entry name" value="Rabphilin/DOC2/Noc2"/>
</dbReference>
<dbReference type="Gene3D" id="2.60.40.150">
    <property type="entry name" value="C2 domain"/>
    <property type="match status" value="2"/>
</dbReference>
<dbReference type="PROSITE" id="PS50004">
    <property type="entry name" value="C2"/>
    <property type="match status" value="2"/>
</dbReference>